<dbReference type="AlphaFoldDB" id="B3DNI2"/>
<sequence length="177" mass="20686">IKKNARHTTNYSYDAENLKIQEEVNSLMRLGQHFDDQLKLASVELGDFSDDDLALLDKCAQYYSLLHIHDINLNYLRDFYCAKKRECIENRQTTVQQRVELQRILSSIEEATRDVVMLERFNAAAEERLIPDIVVMQRNAQQLATKQALLDRQKTLKIPKDFSIESVIEKVDSLEQR</sequence>
<gene>
    <name evidence="1" type="primary">CG13879-RA</name>
</gene>
<dbReference type="HOGENOM" id="CLU_1760722_0_0_1"/>
<name>B3DNI2_DROME</name>
<dbReference type="ExpressionAtlas" id="B3DNI2">
    <property type="expression patterns" value="baseline and differential"/>
</dbReference>
<proteinExistence type="evidence at transcript level"/>
<feature type="non-terminal residue" evidence="1">
    <location>
        <position position="1"/>
    </location>
</feature>
<dbReference type="EMBL" id="BT032970">
    <property type="protein sequence ID" value="ACD99534.1"/>
    <property type="molecule type" value="mRNA"/>
</dbReference>
<protein>
    <submittedName>
        <fullName evidence="1">IP21274p</fullName>
    </submittedName>
</protein>
<reference evidence="1" key="1">
    <citation type="submission" date="2008-06" db="EMBL/GenBank/DDBJ databases">
        <authorList>
            <person name="Carlson J."/>
            <person name="Booth B."/>
            <person name="Frise E."/>
            <person name="Park S."/>
            <person name="Wan K."/>
            <person name="Yu C."/>
            <person name="Celniker S."/>
        </authorList>
    </citation>
    <scope>NUCLEOTIDE SEQUENCE</scope>
</reference>
<dbReference type="OrthoDB" id="8036393at2759"/>
<dbReference type="VEuPathDB" id="VectorBase:FBgn0035120"/>
<evidence type="ECO:0000313" key="1">
    <source>
        <dbReference type="EMBL" id="ACD99534.1"/>
    </source>
</evidence>
<organism evidence="1">
    <name type="scientific">Drosophila melanogaster</name>
    <name type="common">Fruit fly</name>
    <dbReference type="NCBI Taxonomy" id="7227"/>
    <lineage>
        <taxon>Eukaryota</taxon>
        <taxon>Metazoa</taxon>
        <taxon>Ecdysozoa</taxon>
        <taxon>Arthropoda</taxon>
        <taxon>Hexapoda</taxon>
        <taxon>Insecta</taxon>
        <taxon>Pterygota</taxon>
        <taxon>Neoptera</taxon>
        <taxon>Endopterygota</taxon>
        <taxon>Diptera</taxon>
        <taxon>Brachycera</taxon>
        <taxon>Muscomorpha</taxon>
        <taxon>Ephydroidea</taxon>
        <taxon>Drosophilidae</taxon>
        <taxon>Drosophila</taxon>
        <taxon>Sophophora</taxon>
    </lineage>
</organism>
<accession>B3DNI2</accession>